<gene>
    <name evidence="1" type="ORF">CE91St3_32470</name>
</gene>
<evidence type="ECO:0000313" key="2">
    <source>
        <dbReference type="Proteomes" id="UP001055114"/>
    </source>
</evidence>
<dbReference type="Proteomes" id="UP001055114">
    <property type="component" value="Unassembled WGS sequence"/>
</dbReference>
<comment type="caution">
    <text evidence="1">The sequence shown here is derived from an EMBL/GenBank/DDBJ whole genome shotgun (WGS) entry which is preliminary data.</text>
</comment>
<dbReference type="RefSeq" id="WP_075965610.1">
    <property type="nucleotide sequence ID" value="NZ_BQNZ01000003.1"/>
</dbReference>
<accession>A0AA37NZP4</accession>
<evidence type="ECO:0000313" key="1">
    <source>
        <dbReference type="EMBL" id="GKH73384.1"/>
    </source>
</evidence>
<dbReference type="AlphaFoldDB" id="A0AA37NZP4"/>
<sequence>MYIFNSIPHIVNTLNLGKDLLEVLFEKRKSQPLRYDYALDIIDENKLNILIEREVIRRNGPYIELDEHYLSFCELLLEANEEISTSVIDENIQLIYQLIDYYNKEDNASRKLAYLRSVKSHLRKVGKILVRNVVSLQRVIDNTFKNEPNYKVKIAKLENLDKKRIDINRLIVELGSLLDYDQTSFFVDSLDEELLAISRELKTELSSAGHSLIHSQQDIIDYLNQIRTQVGFTRKLRRIKYLREQFELQEKTNVREVVDGEHSVVLEGVQLPLFKVSVPYLQTDEALEVILKVADAMRSDKVITRRELGGISVEQMENTEVDMTAVNTRKMMDAFCQDNADLFSFVMGYPYNREMDFDAKVTLFCRLLSLYENELEITDRFGQMEHIEYALIFKRK</sequence>
<organism evidence="1 2">
    <name type="scientific">Parabacteroides merdae</name>
    <dbReference type="NCBI Taxonomy" id="46503"/>
    <lineage>
        <taxon>Bacteria</taxon>
        <taxon>Pseudomonadati</taxon>
        <taxon>Bacteroidota</taxon>
        <taxon>Bacteroidia</taxon>
        <taxon>Bacteroidales</taxon>
        <taxon>Tannerellaceae</taxon>
        <taxon>Parabacteroides</taxon>
    </lineage>
</organism>
<protein>
    <submittedName>
        <fullName evidence="1">Uncharacterized protein</fullName>
    </submittedName>
</protein>
<reference evidence="1" key="1">
    <citation type="submission" date="2022-01" db="EMBL/GenBank/DDBJ databases">
        <title>Novel bile acid biosynthetic pathways are enriched in the microbiome of centenarians.</title>
        <authorList>
            <person name="Sato Y."/>
            <person name="Atarashi K."/>
            <person name="Plichta R.D."/>
            <person name="Arai Y."/>
            <person name="Sasajima S."/>
            <person name="Kearney M.S."/>
            <person name="Suda W."/>
            <person name="Takeshita K."/>
            <person name="Sasaki T."/>
            <person name="Okamoto S."/>
            <person name="Skelly N.A."/>
            <person name="Okamura Y."/>
            <person name="Vlamakis H."/>
            <person name="Li Y."/>
            <person name="Tanoue T."/>
            <person name="Takei H."/>
            <person name="Nittono H."/>
            <person name="Narushima S."/>
            <person name="Irie J."/>
            <person name="Itoh H."/>
            <person name="Moriya K."/>
            <person name="Sugiura Y."/>
            <person name="Suematsu M."/>
            <person name="Moritoki N."/>
            <person name="Shibata S."/>
            <person name="Littman R.D."/>
            <person name="Fischbach A.M."/>
            <person name="Uwamino Y."/>
            <person name="Inoue T."/>
            <person name="Honda A."/>
            <person name="Hattori M."/>
            <person name="Murai T."/>
            <person name="Xavier J.R."/>
            <person name="Hirose N."/>
            <person name="Honda K."/>
        </authorList>
    </citation>
    <scope>NUCLEOTIDE SEQUENCE</scope>
    <source>
        <strain evidence="1">CE91-St3</strain>
    </source>
</reference>
<proteinExistence type="predicted"/>
<name>A0AA37NZP4_9BACT</name>
<dbReference type="EMBL" id="BQNZ01000003">
    <property type="protein sequence ID" value="GKH73384.1"/>
    <property type="molecule type" value="Genomic_DNA"/>
</dbReference>